<gene>
    <name evidence="1" type="ORF">FHU36_003304</name>
</gene>
<accession>A0A7X0C1K0</accession>
<organism evidence="1 2">
    <name type="scientific">Nonomuraea muscovyensis</name>
    <dbReference type="NCBI Taxonomy" id="1124761"/>
    <lineage>
        <taxon>Bacteria</taxon>
        <taxon>Bacillati</taxon>
        <taxon>Actinomycetota</taxon>
        <taxon>Actinomycetes</taxon>
        <taxon>Streptosporangiales</taxon>
        <taxon>Streptosporangiaceae</taxon>
        <taxon>Nonomuraea</taxon>
    </lineage>
</organism>
<evidence type="ECO:0000313" key="2">
    <source>
        <dbReference type="Proteomes" id="UP000583800"/>
    </source>
</evidence>
<sequence>MASSEIPRTVKAVTTAELIHLDDEARVCGLNRQHEAGWLAEHADPKATHYLWPAFVHRLNHRPKHSPHWRCMLLLALRDGQQVFSLLDVLPATFDRLPESLDRETKTQIAERLLGPMQTVAEWSERNA</sequence>
<name>A0A7X0C1K0_9ACTN</name>
<keyword evidence="2" id="KW-1185">Reference proteome</keyword>
<dbReference type="RefSeq" id="WP_185084511.1">
    <property type="nucleotide sequence ID" value="NZ_JACHJB010000001.1"/>
</dbReference>
<proteinExistence type="predicted"/>
<reference evidence="1 2" key="1">
    <citation type="submission" date="2020-08" db="EMBL/GenBank/DDBJ databases">
        <title>Sequencing the genomes of 1000 actinobacteria strains.</title>
        <authorList>
            <person name="Klenk H.-P."/>
        </authorList>
    </citation>
    <scope>NUCLEOTIDE SEQUENCE [LARGE SCALE GENOMIC DNA]</scope>
    <source>
        <strain evidence="1 2">DSM 45913</strain>
    </source>
</reference>
<dbReference type="EMBL" id="JACHJB010000001">
    <property type="protein sequence ID" value="MBB6346795.1"/>
    <property type="molecule type" value="Genomic_DNA"/>
</dbReference>
<dbReference type="AlphaFoldDB" id="A0A7X0C1K0"/>
<evidence type="ECO:0000313" key="1">
    <source>
        <dbReference type="EMBL" id="MBB6346795.1"/>
    </source>
</evidence>
<comment type="caution">
    <text evidence="1">The sequence shown here is derived from an EMBL/GenBank/DDBJ whole genome shotgun (WGS) entry which is preliminary data.</text>
</comment>
<protein>
    <submittedName>
        <fullName evidence="1">Uncharacterized protein</fullName>
    </submittedName>
</protein>
<dbReference type="Proteomes" id="UP000583800">
    <property type="component" value="Unassembled WGS sequence"/>
</dbReference>